<dbReference type="GO" id="GO:0006231">
    <property type="term" value="P:dTMP biosynthetic process"/>
    <property type="evidence" value="ECO:0007669"/>
    <property type="project" value="TreeGrafter"/>
</dbReference>
<keyword evidence="2" id="KW-0489">Methyltransferase</keyword>
<evidence type="ECO:0000313" key="6">
    <source>
        <dbReference type="Proteomes" id="UP000225947"/>
    </source>
</evidence>
<dbReference type="InterPro" id="IPR036926">
    <property type="entry name" value="Thymidate_synth/dCMP_Mease_sf"/>
</dbReference>
<keyword evidence="6" id="KW-1185">Reference proteome</keyword>
<proteinExistence type="inferred from homology"/>
<comment type="similarity">
    <text evidence="1">Belongs to the thymidylate synthase family.</text>
</comment>
<evidence type="ECO:0000256" key="2">
    <source>
        <dbReference type="ARBA" id="ARBA00022603"/>
    </source>
</evidence>
<dbReference type="GO" id="GO:0032259">
    <property type="term" value="P:methylation"/>
    <property type="evidence" value="ECO:0007669"/>
    <property type="project" value="UniProtKB-KW"/>
</dbReference>
<dbReference type="PANTHER" id="PTHR11548:SF1">
    <property type="entry name" value="THYMIDYLATE SYNTHASE 1"/>
    <property type="match status" value="1"/>
</dbReference>
<name>A0A172Q087_9CAUD</name>
<feature type="domain" description="Thymidylate synthase/dCMP hydroxymethylase" evidence="4">
    <location>
        <begin position="1"/>
        <end position="79"/>
    </location>
</feature>
<sequence>MLAQVCDLDVGVVKYSFGDVHIYKDHVEELLKQFSRVPYDHYPELILNKEIKDFNKFEVEDFSITEYKHQGKIVLPVSV</sequence>
<evidence type="ECO:0000259" key="4">
    <source>
        <dbReference type="Pfam" id="PF00303"/>
    </source>
</evidence>
<dbReference type="Pfam" id="PF00303">
    <property type="entry name" value="Thymidylat_synt"/>
    <property type="match status" value="1"/>
</dbReference>
<dbReference type="Gene3D" id="3.30.572.10">
    <property type="entry name" value="Thymidylate synthase/dCMP hydroxymethylase domain"/>
    <property type="match status" value="1"/>
</dbReference>
<dbReference type="PANTHER" id="PTHR11548">
    <property type="entry name" value="THYMIDYLATE SYNTHASE 1"/>
    <property type="match status" value="1"/>
</dbReference>
<protein>
    <submittedName>
        <fullName evidence="5">Thymidylate synthase</fullName>
    </submittedName>
</protein>
<accession>A0A172Q087</accession>
<evidence type="ECO:0000256" key="1">
    <source>
        <dbReference type="ARBA" id="ARBA00009972"/>
    </source>
</evidence>
<dbReference type="InterPro" id="IPR045097">
    <property type="entry name" value="Thymidate_synth/dCMP_Mease"/>
</dbReference>
<dbReference type="OrthoDB" id="13491at10239"/>
<gene>
    <name evidence="5" type="ORF">ME3_107</name>
</gene>
<dbReference type="GO" id="GO:0004799">
    <property type="term" value="F:thymidylate synthase activity"/>
    <property type="evidence" value="ECO:0007669"/>
    <property type="project" value="TreeGrafter"/>
</dbReference>
<evidence type="ECO:0000256" key="3">
    <source>
        <dbReference type="ARBA" id="ARBA00022679"/>
    </source>
</evidence>
<dbReference type="InterPro" id="IPR023451">
    <property type="entry name" value="Thymidate_synth/dCMP_Mease_dom"/>
</dbReference>
<organism evidence="5 6">
    <name type="scientific">Acinetobacter phage vB_AbaM_ME3</name>
    <dbReference type="NCBI Taxonomy" id="1837876"/>
    <lineage>
        <taxon>Viruses</taxon>
        <taxon>Duplodnaviria</taxon>
        <taxon>Heunggongvirae</taxon>
        <taxon>Uroviricota</taxon>
        <taxon>Caudoviricetes</taxon>
        <taxon>Metrivirus</taxon>
        <taxon>Metrivirus ME3</taxon>
    </lineage>
</organism>
<dbReference type="EMBL" id="KU935715">
    <property type="protein sequence ID" value="AND75268.1"/>
    <property type="molecule type" value="Genomic_DNA"/>
</dbReference>
<dbReference type="Proteomes" id="UP000225947">
    <property type="component" value="Segment"/>
</dbReference>
<evidence type="ECO:0000313" key="5">
    <source>
        <dbReference type="EMBL" id="AND75268.1"/>
    </source>
</evidence>
<dbReference type="SUPFAM" id="SSF55831">
    <property type="entry name" value="Thymidylate synthase/dCMP hydroxymethylase"/>
    <property type="match status" value="1"/>
</dbReference>
<keyword evidence="3" id="KW-0808">Transferase</keyword>
<reference evidence="6" key="1">
    <citation type="submission" date="2016-03" db="EMBL/GenBank/DDBJ databases">
        <title>Characterization of Acinetobacter baumannii phage vB_AbaM_ME3.</title>
        <authorList>
            <person name="Buttimer C.T.H."/>
            <person name="Elbreki M."/>
            <person name="Coffey A."/>
        </authorList>
    </citation>
    <scope>NUCLEOTIDE SEQUENCE [LARGE SCALE GENOMIC DNA]</scope>
</reference>